<evidence type="ECO:0000256" key="2">
    <source>
        <dbReference type="ARBA" id="ARBA00009477"/>
    </source>
</evidence>
<dbReference type="InterPro" id="IPR058625">
    <property type="entry name" value="MdtA-like_BSH"/>
</dbReference>
<dbReference type="PANTHER" id="PTHR32347:SF14">
    <property type="entry name" value="EFFLUX SYSTEM COMPONENT YKNX-RELATED"/>
    <property type="match status" value="1"/>
</dbReference>
<dbReference type="EMBL" id="JARXHW010000004">
    <property type="protein sequence ID" value="MDQ8206439.1"/>
    <property type="molecule type" value="Genomic_DNA"/>
</dbReference>
<dbReference type="Gene3D" id="1.10.287.470">
    <property type="entry name" value="Helix hairpin bin"/>
    <property type="match status" value="1"/>
</dbReference>
<dbReference type="Gene3D" id="2.40.50.100">
    <property type="match status" value="1"/>
</dbReference>
<evidence type="ECO:0000259" key="9">
    <source>
        <dbReference type="Pfam" id="PF25990"/>
    </source>
</evidence>
<evidence type="ECO:0000256" key="1">
    <source>
        <dbReference type="ARBA" id="ARBA00004196"/>
    </source>
</evidence>
<dbReference type="Gene3D" id="2.40.30.170">
    <property type="match status" value="1"/>
</dbReference>
<feature type="domain" description="YknX-like beta-barrel" evidence="9">
    <location>
        <begin position="250"/>
        <end position="325"/>
    </location>
</feature>
<sequence>MNTNDSNSDISLADAIQKGRPNSKKRARLISALVILLLALALWQFLGSSAKPQHSGPQFSTAPLKRGEISLTITATGNLEPTNEVTVGSELSGTAREVYVDYNDRVTKGQAMMRLDTTTLENTLKAGQADLESAKANLAQAKVSLKEAQATLQRQQELHTLSEGRIPSKADLSTTEASAERAAAEVLSAEAAIEQAQAEINIIKSNLDKSIIRSPVDGIVLSRSIDAGQTVAASYSTPELFVVAEDLSQMKLEVTVAEADIGRVESGQSATFQVDAWPDRTYQAEVLKVSYGSSETDNVVTYETELSASNEDLSLRPGMTATADIHVAQHSDVLLVPIAALRFEPTPPDQAPKTSSNSNESFLSKLMPGPPRRGGSGSGRPQNDNMLERGSGSTIWILQDNRPSPIEVTIGLSNGRYTEVSGDGLNEGSEVILSESI</sequence>
<dbReference type="NCBIfam" id="TIGR01730">
    <property type="entry name" value="RND_mfp"/>
    <property type="match status" value="1"/>
</dbReference>
<keyword evidence="6" id="KW-1133">Transmembrane helix</keyword>
<accession>A0ABU1AT69</accession>
<evidence type="ECO:0000256" key="3">
    <source>
        <dbReference type="ARBA" id="ARBA00023054"/>
    </source>
</evidence>
<dbReference type="Pfam" id="PF25876">
    <property type="entry name" value="HH_MFP_RND"/>
    <property type="match status" value="1"/>
</dbReference>
<proteinExistence type="inferred from homology"/>
<dbReference type="InterPro" id="IPR058636">
    <property type="entry name" value="Beta-barrel_YknX"/>
</dbReference>
<dbReference type="InterPro" id="IPR050465">
    <property type="entry name" value="UPF0194_transport"/>
</dbReference>
<keyword evidence="3 4" id="KW-0175">Coiled coil</keyword>
<gene>
    <name evidence="10" type="ORF">QEH52_02885</name>
</gene>
<feature type="region of interest" description="Disordered" evidence="5">
    <location>
        <begin position="345"/>
        <end position="388"/>
    </location>
</feature>
<comment type="subcellular location">
    <subcellularLocation>
        <location evidence="1">Cell envelope</location>
    </subcellularLocation>
</comment>
<keyword evidence="6" id="KW-0812">Transmembrane</keyword>
<dbReference type="RefSeq" id="WP_308948509.1">
    <property type="nucleotide sequence ID" value="NZ_JARXHW010000004.1"/>
</dbReference>
<dbReference type="InterPro" id="IPR006143">
    <property type="entry name" value="RND_pump_MFP"/>
</dbReference>
<keyword evidence="11" id="KW-1185">Reference proteome</keyword>
<name>A0ABU1AT69_9BACT</name>
<evidence type="ECO:0000256" key="4">
    <source>
        <dbReference type="SAM" id="Coils"/>
    </source>
</evidence>
<dbReference type="PANTHER" id="PTHR32347">
    <property type="entry name" value="EFFLUX SYSTEM COMPONENT YKNX-RELATED"/>
    <property type="match status" value="1"/>
</dbReference>
<feature type="domain" description="Multidrug resistance protein MdtA-like barrel-sandwich hybrid" evidence="8">
    <location>
        <begin position="83"/>
        <end position="239"/>
    </location>
</feature>
<feature type="compositionally biased region" description="Polar residues" evidence="5">
    <location>
        <begin position="352"/>
        <end position="362"/>
    </location>
</feature>
<evidence type="ECO:0000313" key="10">
    <source>
        <dbReference type="EMBL" id="MDQ8206439.1"/>
    </source>
</evidence>
<protein>
    <submittedName>
        <fullName evidence="10">Efflux RND transporter periplasmic adaptor subunit</fullName>
    </submittedName>
</protein>
<dbReference type="Proteomes" id="UP001225316">
    <property type="component" value="Unassembled WGS sequence"/>
</dbReference>
<evidence type="ECO:0000313" key="11">
    <source>
        <dbReference type="Proteomes" id="UP001225316"/>
    </source>
</evidence>
<dbReference type="Gene3D" id="6.20.50.140">
    <property type="match status" value="1"/>
</dbReference>
<evidence type="ECO:0000259" key="8">
    <source>
        <dbReference type="Pfam" id="PF25917"/>
    </source>
</evidence>
<feature type="transmembrane region" description="Helical" evidence="6">
    <location>
        <begin position="27"/>
        <end position="46"/>
    </location>
</feature>
<evidence type="ECO:0000256" key="6">
    <source>
        <dbReference type="SAM" id="Phobius"/>
    </source>
</evidence>
<evidence type="ECO:0000256" key="5">
    <source>
        <dbReference type="SAM" id="MobiDB-lite"/>
    </source>
</evidence>
<evidence type="ECO:0000259" key="7">
    <source>
        <dbReference type="Pfam" id="PF25876"/>
    </source>
</evidence>
<comment type="similarity">
    <text evidence="2">Belongs to the membrane fusion protein (MFP) (TC 8.A.1) family.</text>
</comment>
<reference evidence="10 11" key="1">
    <citation type="submission" date="2023-04" db="EMBL/GenBank/DDBJ databases">
        <title>A novel bacteria isolated from coastal sediment.</title>
        <authorList>
            <person name="Liu X.-J."/>
            <person name="Du Z.-J."/>
        </authorList>
    </citation>
    <scope>NUCLEOTIDE SEQUENCE [LARGE SCALE GENOMIC DNA]</scope>
    <source>
        <strain evidence="10 11">SDUM461003</strain>
    </source>
</reference>
<dbReference type="SUPFAM" id="SSF111369">
    <property type="entry name" value="HlyD-like secretion proteins"/>
    <property type="match status" value="1"/>
</dbReference>
<organism evidence="10 11">
    <name type="scientific">Thalassobacterium maritimum</name>
    <dbReference type="NCBI Taxonomy" id="3041265"/>
    <lineage>
        <taxon>Bacteria</taxon>
        <taxon>Pseudomonadati</taxon>
        <taxon>Verrucomicrobiota</taxon>
        <taxon>Opitutia</taxon>
        <taxon>Puniceicoccales</taxon>
        <taxon>Coraliomargaritaceae</taxon>
        <taxon>Thalassobacterium</taxon>
    </lineage>
</organism>
<comment type="caution">
    <text evidence="10">The sequence shown here is derived from an EMBL/GenBank/DDBJ whole genome shotgun (WGS) entry which is preliminary data.</text>
</comment>
<feature type="coiled-coil region" evidence="4">
    <location>
        <begin position="124"/>
        <end position="213"/>
    </location>
</feature>
<keyword evidence="6" id="KW-0472">Membrane</keyword>
<dbReference type="Pfam" id="PF25990">
    <property type="entry name" value="Beta-barrel_YknX"/>
    <property type="match status" value="1"/>
</dbReference>
<dbReference type="InterPro" id="IPR058624">
    <property type="entry name" value="MdtA-like_HH"/>
</dbReference>
<feature type="domain" description="Multidrug resistance protein MdtA-like alpha-helical hairpin" evidence="7">
    <location>
        <begin position="131"/>
        <end position="199"/>
    </location>
</feature>
<dbReference type="Pfam" id="PF25917">
    <property type="entry name" value="BSH_RND"/>
    <property type="match status" value="1"/>
</dbReference>